<proteinExistence type="predicted"/>
<keyword evidence="2" id="KW-1185">Reference proteome</keyword>
<name>A0ACC1JIB2_9FUNG</name>
<accession>A0ACC1JIB2</accession>
<evidence type="ECO:0000313" key="1">
    <source>
        <dbReference type="EMBL" id="KAJ2757946.1"/>
    </source>
</evidence>
<reference evidence="1" key="1">
    <citation type="submission" date="2022-07" db="EMBL/GenBank/DDBJ databases">
        <title>Phylogenomic reconstructions and comparative analyses of Kickxellomycotina fungi.</title>
        <authorList>
            <person name="Reynolds N.K."/>
            <person name="Stajich J.E."/>
            <person name="Barry K."/>
            <person name="Grigoriev I.V."/>
            <person name="Crous P."/>
            <person name="Smith M.E."/>
        </authorList>
    </citation>
    <scope>NUCLEOTIDE SEQUENCE</scope>
    <source>
        <strain evidence="1">CBS 109366</strain>
    </source>
</reference>
<dbReference type="Proteomes" id="UP001140234">
    <property type="component" value="Unassembled WGS sequence"/>
</dbReference>
<comment type="caution">
    <text evidence="1">The sequence shown here is derived from an EMBL/GenBank/DDBJ whole genome shotgun (WGS) entry which is preliminary data.</text>
</comment>
<dbReference type="EMBL" id="JANBUJ010004271">
    <property type="protein sequence ID" value="KAJ2757946.1"/>
    <property type="molecule type" value="Genomic_DNA"/>
</dbReference>
<protein>
    <submittedName>
        <fullName evidence="1">Uncharacterized protein</fullName>
    </submittedName>
</protein>
<sequence>MVEDKLDAMLKEADELRASLAAKEEEAASLAATVDTREKELRNLRRASRKALDQLSDLQTAQQQRQQQQQESGEAADRSLEDLDAEIKEAAAVHVRLQFEISRLEGDVSRLESEKAQLAKDMAHRDRRLRDAEAKLRTASAAVAADADGIRVRGFENEDDDDKKFGSVGTKSHKRFKVQIQNMQKHIEYLETKLALATSENDVLRKQHQPPPSS</sequence>
<gene>
    <name evidence="1" type="ORF">IWQ57_006960</name>
</gene>
<feature type="non-terminal residue" evidence="1">
    <location>
        <position position="214"/>
    </location>
</feature>
<organism evidence="1 2">
    <name type="scientific">Coemansia nantahalensis</name>
    <dbReference type="NCBI Taxonomy" id="2789366"/>
    <lineage>
        <taxon>Eukaryota</taxon>
        <taxon>Fungi</taxon>
        <taxon>Fungi incertae sedis</taxon>
        <taxon>Zoopagomycota</taxon>
        <taxon>Kickxellomycotina</taxon>
        <taxon>Kickxellomycetes</taxon>
        <taxon>Kickxellales</taxon>
        <taxon>Kickxellaceae</taxon>
        <taxon>Coemansia</taxon>
    </lineage>
</organism>
<evidence type="ECO:0000313" key="2">
    <source>
        <dbReference type="Proteomes" id="UP001140234"/>
    </source>
</evidence>